<name>A0A1S6KM20_9HYPO</name>
<dbReference type="AlphaFoldDB" id="A0A1S6KM20"/>
<dbReference type="RefSeq" id="YP_009449485.1">
    <property type="nucleotide sequence ID" value="NC_036610.1"/>
</dbReference>
<organism evidence="1">
    <name type="scientific">Hirsutella vermicola</name>
    <dbReference type="NCBI Taxonomy" id="369263"/>
    <lineage>
        <taxon>Eukaryota</taxon>
        <taxon>Fungi</taxon>
        <taxon>Dikarya</taxon>
        <taxon>Ascomycota</taxon>
        <taxon>Pezizomycotina</taxon>
        <taxon>Sordariomycetes</taxon>
        <taxon>Hypocreomycetidae</taxon>
        <taxon>Hypocreales</taxon>
        <taxon>Ophiocordycipitaceae</taxon>
        <taxon>Hirsutella</taxon>
    </lineage>
</organism>
<protein>
    <submittedName>
        <fullName evidence="1">Uncharacterized protein</fullName>
    </submittedName>
</protein>
<accession>A0A1S6KM20</accession>
<geneLocation type="mitochondrion" evidence="1"/>
<keyword evidence="1" id="KW-0496">Mitochondrion</keyword>
<proteinExistence type="predicted"/>
<dbReference type="GeneID" id="35414465"/>
<reference evidence="1" key="2">
    <citation type="submission" date="2017-01" db="EMBL/GenBank/DDBJ databases">
        <authorList>
            <person name="Mah S.A."/>
            <person name="Swanson W.J."/>
            <person name="Moy G.W."/>
            <person name="Vacquier V.D."/>
        </authorList>
    </citation>
    <scope>NUCLEOTIDE SEQUENCE</scope>
    <source>
        <strain evidence="1">AS3.7877</strain>
    </source>
</reference>
<reference evidence="1" key="1">
    <citation type="journal article" date="2017" name="Appl. Microbiol. Biotechnol.">
        <title>Mitochondrial genome of the nematode endoparasitic fungus Hirsutella vermicola reveals a high level of synteny in the family Ophiocordycipitaceae.</title>
        <authorList>
            <person name="Zhang Y.J."/>
            <person name="Zhang H.Y."/>
            <person name="Liu X.Z."/>
            <person name="Zhang S."/>
        </authorList>
    </citation>
    <scope>NUCLEOTIDE SEQUENCE</scope>
    <source>
        <strain evidence="1">AS3.7877</strain>
    </source>
</reference>
<dbReference type="EMBL" id="KY465721">
    <property type="protein sequence ID" value="AQT19632.1"/>
    <property type="molecule type" value="Genomic_DNA"/>
</dbReference>
<sequence length="300" mass="35471">MVFFLEVRFLFKLQMKNFNLSLFFLISNSINLRCEIFILFNRITIYNDNDLFFLIVVIKATDNFSISLPAKAKLSTIHEDLLFVEKHRSNFNIGLKSKCFYSTFTGFGFHPSKYSSLFHKLGLRYFNRGMNYSGFSSNKPVYNLYFEIENFNDFTIFLVQFKNKHLPFGNYTVYIKVIYNSNKIFMAGNQFEFKYHDHSVLNDLYKKILHRLGQHFSFYNLSDSGISYIQVSFYSLYWNIEYELFLNKDKIASLSLNDKKCILDVINISVSTEKNYLPKPLEVVLDDNLKVKNVKIKKLP</sequence>
<evidence type="ECO:0000313" key="1">
    <source>
        <dbReference type="EMBL" id="AQT19632.1"/>
    </source>
</evidence>
<gene>
    <name evidence="1" type="primary">orf300</name>
</gene>